<keyword evidence="14 21" id="KW-1133">Transmembrane helix</keyword>
<proteinExistence type="predicted"/>
<evidence type="ECO:0000256" key="20">
    <source>
        <dbReference type="PROSITE-ProRule" id="PRU10141"/>
    </source>
</evidence>
<dbReference type="InterPro" id="IPR001611">
    <property type="entry name" value="Leu-rich_rpt"/>
</dbReference>
<evidence type="ECO:0000256" key="12">
    <source>
        <dbReference type="ARBA" id="ARBA00022777"/>
    </source>
</evidence>
<feature type="transmembrane region" description="Helical" evidence="21">
    <location>
        <begin position="550"/>
        <end position="572"/>
    </location>
</feature>
<evidence type="ECO:0000256" key="1">
    <source>
        <dbReference type="ARBA" id="ARBA00004236"/>
    </source>
</evidence>
<dbReference type="GO" id="GO:0005524">
    <property type="term" value="F:ATP binding"/>
    <property type="evidence" value="ECO:0007669"/>
    <property type="project" value="UniProtKB-UniRule"/>
</dbReference>
<keyword evidence="11 20" id="KW-0547">Nucleotide-binding</keyword>
<dbReference type="GO" id="GO:0004674">
    <property type="term" value="F:protein serine/threonine kinase activity"/>
    <property type="evidence" value="ECO:0007669"/>
    <property type="project" value="UniProtKB-KW"/>
</dbReference>
<organism evidence="23 24">
    <name type="scientific">Kalanchoe fedtschenkoi</name>
    <name type="common">Lavender scallops</name>
    <name type="synonym">South American air plant</name>
    <dbReference type="NCBI Taxonomy" id="63787"/>
    <lineage>
        <taxon>Eukaryota</taxon>
        <taxon>Viridiplantae</taxon>
        <taxon>Streptophyta</taxon>
        <taxon>Embryophyta</taxon>
        <taxon>Tracheophyta</taxon>
        <taxon>Spermatophyta</taxon>
        <taxon>Magnoliopsida</taxon>
        <taxon>eudicotyledons</taxon>
        <taxon>Gunneridae</taxon>
        <taxon>Pentapetalae</taxon>
        <taxon>Saxifragales</taxon>
        <taxon>Crassulaceae</taxon>
        <taxon>Kalanchoe</taxon>
    </lineage>
</organism>
<keyword evidence="9" id="KW-0732">Signal</keyword>
<dbReference type="PRINTS" id="PR00019">
    <property type="entry name" value="LEURICHRPT"/>
</dbReference>
<sequence length="931" mass="101662">MARLIYLVFFFCFFFISMLSSIFPMFLFVTASDSEAALLKWKHSLEAKGLLRDSWVSESSNHSSPRNNRVCSWVGITCSPGGDITHIHLSGMSLAGTLLHFPFHHFTRLASLNLSRNALSGPLHPHISNLSGLSSLDLSRNNFFGQLPPSLGAMSKLESLYLYSNSFDGYIPASLGNLSSLVYLSLTRNNLSGSIPSALGDLRNLQDLDLAGNRLSGPIPSALGNLSSLLCFYPAENHLSGFIPPEIGKLEHLFFLELSSNSLTGPIPQFRSFNNLRRLHLHDNQLSGIISEFSCAYPNLGTMDMSNNQLYGELSSNWGRCKNLTSLKMARNRISGSVPPELVELAQLRQLHLQSNGFQGEIPSQLMNMPYLFDLDLSDNNLTGSMPQDIGKLAELKFLNLERNRLTGSIPENIGTCWKLVSLNLGKNKLRGSIPSQIGALTSLRALSVDRNSLVGEIPVELGKLAPLQTLDLSHNNLSGSIPSSFGLMTSFVSVDFSYNELEGAVPAFQSYLNISFEAFRNNKDLCGNVTGLSPCRPSVSRARRTGRTLLLILVPVFGALSLVLAAVAVFVCRRTRTVPSLRYEVEVTHENQNMLSALNFNGKKLYERIMQATAGFDPAYCIGTGGTSSVYRAEISPGETVAVKKLNAVDGSNEEALRAFTREVCALTGIRHKNIVKLLGFCSHSQHSFLVYEYVARGSLRKLLSSDEEAAGLDWQKRVDVIRGMADGLCYMHHGCSPPIVHRDLSSNNVLLGSSFECYISDFGAAGLSSSCTSSWSTGTLCGTYGYMAPELALTMKTDEKSDVYGFGVVALEVLMGVHPGDVIALLSTPHAASTIHKTLLKELLDTRPGTPSHKLVPDVICSTKLALSCIRAAPESRPSMLQVSLELCSFRKLPLLMSFNTVAIGHFYESSDNTVNHEESTIAVKSKKN</sequence>
<keyword evidence="6" id="KW-0433">Leucine-rich repeat</keyword>
<comment type="catalytic activity">
    <reaction evidence="18">
        <text>L-threonyl-[protein] + ATP = O-phospho-L-threonyl-[protein] + ADP + H(+)</text>
        <dbReference type="Rhea" id="RHEA:46608"/>
        <dbReference type="Rhea" id="RHEA-COMP:11060"/>
        <dbReference type="Rhea" id="RHEA-COMP:11605"/>
        <dbReference type="ChEBI" id="CHEBI:15378"/>
        <dbReference type="ChEBI" id="CHEBI:30013"/>
        <dbReference type="ChEBI" id="CHEBI:30616"/>
        <dbReference type="ChEBI" id="CHEBI:61977"/>
        <dbReference type="ChEBI" id="CHEBI:456216"/>
        <dbReference type="EC" id="2.7.11.1"/>
    </reaction>
</comment>
<dbReference type="PANTHER" id="PTHR48053">
    <property type="entry name" value="LEUCINE RICH REPEAT FAMILY PROTEIN, EXPRESSED"/>
    <property type="match status" value="1"/>
</dbReference>
<evidence type="ECO:0000313" key="23">
    <source>
        <dbReference type="EnsemblPlants" id="Kaladp0003s0040.1.v1.1"/>
    </source>
</evidence>
<name>A0A7N0R9P2_KALFE</name>
<evidence type="ECO:0000256" key="9">
    <source>
        <dbReference type="ARBA" id="ARBA00022729"/>
    </source>
</evidence>
<dbReference type="Pfam" id="PF00560">
    <property type="entry name" value="LRR_1"/>
    <property type="match status" value="4"/>
</dbReference>
<evidence type="ECO:0000256" key="15">
    <source>
        <dbReference type="ARBA" id="ARBA00023136"/>
    </source>
</evidence>
<dbReference type="Pfam" id="PF07714">
    <property type="entry name" value="PK_Tyr_Ser-Thr"/>
    <property type="match status" value="1"/>
</dbReference>
<dbReference type="Pfam" id="PF23598">
    <property type="entry name" value="LRR_14"/>
    <property type="match status" value="1"/>
</dbReference>
<dbReference type="Proteomes" id="UP000594263">
    <property type="component" value="Unplaced"/>
</dbReference>
<dbReference type="PROSITE" id="PS50011">
    <property type="entry name" value="PROTEIN_KINASE_DOM"/>
    <property type="match status" value="1"/>
</dbReference>
<dbReference type="PROSITE" id="PS00109">
    <property type="entry name" value="PROTEIN_KINASE_TYR"/>
    <property type="match status" value="1"/>
</dbReference>
<feature type="binding site" evidence="20">
    <location>
        <position position="646"/>
    </location>
    <ligand>
        <name>ATP</name>
        <dbReference type="ChEBI" id="CHEBI:30616"/>
    </ligand>
</feature>
<comment type="catalytic activity">
    <reaction evidence="19">
        <text>L-seryl-[protein] + ATP = O-phospho-L-seryl-[protein] + ADP + H(+)</text>
        <dbReference type="Rhea" id="RHEA:17989"/>
        <dbReference type="Rhea" id="RHEA-COMP:9863"/>
        <dbReference type="Rhea" id="RHEA-COMP:11604"/>
        <dbReference type="ChEBI" id="CHEBI:15378"/>
        <dbReference type="ChEBI" id="CHEBI:29999"/>
        <dbReference type="ChEBI" id="CHEBI:30616"/>
        <dbReference type="ChEBI" id="CHEBI:83421"/>
        <dbReference type="ChEBI" id="CHEBI:456216"/>
        <dbReference type="EC" id="2.7.11.1"/>
    </reaction>
</comment>
<dbReference type="SMART" id="SM00369">
    <property type="entry name" value="LRR_TYP"/>
    <property type="match status" value="7"/>
</dbReference>
<evidence type="ECO:0000256" key="2">
    <source>
        <dbReference type="ARBA" id="ARBA00004479"/>
    </source>
</evidence>
<keyword evidence="4" id="KW-0723">Serine/threonine-protein kinase</keyword>
<evidence type="ECO:0000256" key="14">
    <source>
        <dbReference type="ARBA" id="ARBA00022989"/>
    </source>
</evidence>
<evidence type="ECO:0000256" key="4">
    <source>
        <dbReference type="ARBA" id="ARBA00022527"/>
    </source>
</evidence>
<evidence type="ECO:0000256" key="7">
    <source>
        <dbReference type="ARBA" id="ARBA00022679"/>
    </source>
</evidence>
<keyword evidence="24" id="KW-1185">Reference proteome</keyword>
<feature type="transmembrane region" description="Helical" evidence="21">
    <location>
        <begin position="6"/>
        <end position="31"/>
    </location>
</feature>
<evidence type="ECO:0000256" key="17">
    <source>
        <dbReference type="ARBA" id="ARBA00023180"/>
    </source>
</evidence>
<dbReference type="PANTHER" id="PTHR48053:SF22">
    <property type="entry name" value="MDIS1-INTERACTING RECEPTOR LIKE KINASE 2-LIKE"/>
    <property type="match status" value="1"/>
</dbReference>
<evidence type="ECO:0000259" key="22">
    <source>
        <dbReference type="PROSITE" id="PS50011"/>
    </source>
</evidence>
<evidence type="ECO:0000256" key="10">
    <source>
        <dbReference type="ARBA" id="ARBA00022737"/>
    </source>
</evidence>
<dbReference type="Gramene" id="Kaladp0003s0040.1.v1.1">
    <property type="protein sequence ID" value="Kaladp0003s0040.1.v1.1"/>
    <property type="gene ID" value="Kaladp0003s0040.v1.1"/>
</dbReference>
<dbReference type="SUPFAM" id="SSF52058">
    <property type="entry name" value="L domain-like"/>
    <property type="match status" value="2"/>
</dbReference>
<dbReference type="EC" id="2.7.11.1" evidence="3"/>
<dbReference type="Gene3D" id="1.10.510.10">
    <property type="entry name" value="Transferase(Phosphotransferase) domain 1"/>
    <property type="match status" value="1"/>
</dbReference>
<dbReference type="InterPro" id="IPR001245">
    <property type="entry name" value="Ser-Thr/Tyr_kinase_cat_dom"/>
</dbReference>
<dbReference type="EnsemblPlants" id="Kaladp0003s0040.1.v1.1">
    <property type="protein sequence ID" value="Kaladp0003s0040.1.v1.1"/>
    <property type="gene ID" value="Kaladp0003s0040.v1.1"/>
</dbReference>
<keyword evidence="7" id="KW-0808">Transferase</keyword>
<evidence type="ECO:0000256" key="18">
    <source>
        <dbReference type="ARBA" id="ARBA00047899"/>
    </source>
</evidence>
<evidence type="ECO:0000256" key="19">
    <source>
        <dbReference type="ARBA" id="ARBA00048679"/>
    </source>
</evidence>
<dbReference type="InterPro" id="IPR011009">
    <property type="entry name" value="Kinase-like_dom_sf"/>
</dbReference>
<dbReference type="FunFam" id="3.80.10.10:FF:000400">
    <property type="entry name" value="Nuclear pore complex protein NUP107"/>
    <property type="match status" value="1"/>
</dbReference>
<evidence type="ECO:0000256" key="6">
    <source>
        <dbReference type="ARBA" id="ARBA00022614"/>
    </source>
</evidence>
<keyword evidence="12" id="KW-0418">Kinase</keyword>
<dbReference type="InterPro" id="IPR017441">
    <property type="entry name" value="Protein_kinase_ATP_BS"/>
</dbReference>
<dbReference type="OMA" id="HEESTIA"/>
<dbReference type="InterPro" id="IPR003591">
    <property type="entry name" value="Leu-rich_rpt_typical-subtyp"/>
</dbReference>
<dbReference type="GO" id="GO:0009791">
    <property type="term" value="P:post-embryonic development"/>
    <property type="evidence" value="ECO:0007669"/>
    <property type="project" value="UniProtKB-ARBA"/>
</dbReference>
<keyword evidence="16" id="KW-0675">Receptor</keyword>
<dbReference type="FunFam" id="3.80.10.10:FF:000233">
    <property type="entry name" value="Leucine-rich repeat receptor-like protein kinase TDR"/>
    <property type="match status" value="1"/>
</dbReference>
<evidence type="ECO:0000256" key="21">
    <source>
        <dbReference type="SAM" id="Phobius"/>
    </source>
</evidence>
<keyword evidence="13 20" id="KW-0067">ATP-binding</keyword>
<keyword evidence="8 21" id="KW-0812">Transmembrane</keyword>
<evidence type="ECO:0000313" key="24">
    <source>
        <dbReference type="Proteomes" id="UP000594263"/>
    </source>
</evidence>
<keyword evidence="15 21" id="KW-0472">Membrane</keyword>
<reference evidence="23" key="1">
    <citation type="submission" date="2021-01" db="UniProtKB">
        <authorList>
            <consortium name="EnsemblPlants"/>
        </authorList>
    </citation>
    <scope>IDENTIFICATION</scope>
</reference>
<accession>A0A7N0R9P2</accession>
<dbReference type="GO" id="GO:0005886">
    <property type="term" value="C:plasma membrane"/>
    <property type="evidence" value="ECO:0007669"/>
    <property type="project" value="UniProtKB-SubCell"/>
</dbReference>
<evidence type="ECO:0000256" key="8">
    <source>
        <dbReference type="ARBA" id="ARBA00022692"/>
    </source>
</evidence>
<keyword evidence="10" id="KW-0677">Repeat</keyword>
<evidence type="ECO:0000256" key="13">
    <source>
        <dbReference type="ARBA" id="ARBA00022840"/>
    </source>
</evidence>
<dbReference type="InterPro" id="IPR000719">
    <property type="entry name" value="Prot_kinase_dom"/>
</dbReference>
<protein>
    <recommendedName>
        <fullName evidence="3">non-specific serine/threonine protein kinase</fullName>
        <ecNumber evidence="3">2.7.11.1</ecNumber>
    </recommendedName>
</protein>
<keyword evidence="5" id="KW-0597">Phosphoprotein</keyword>
<dbReference type="PROSITE" id="PS00107">
    <property type="entry name" value="PROTEIN_KINASE_ATP"/>
    <property type="match status" value="1"/>
</dbReference>
<dbReference type="Gene3D" id="3.30.200.20">
    <property type="entry name" value="Phosphorylase Kinase, domain 1"/>
    <property type="match status" value="1"/>
</dbReference>
<dbReference type="InterPro" id="IPR008266">
    <property type="entry name" value="Tyr_kinase_AS"/>
</dbReference>
<dbReference type="FunFam" id="3.30.200.20:FF:000309">
    <property type="entry name" value="Leucine-rich repeat receptor protein kinase MSP1"/>
    <property type="match status" value="1"/>
</dbReference>
<keyword evidence="17" id="KW-0325">Glycoprotein</keyword>
<dbReference type="Gene3D" id="3.80.10.10">
    <property type="entry name" value="Ribonuclease Inhibitor"/>
    <property type="match status" value="4"/>
</dbReference>
<evidence type="ECO:0000256" key="5">
    <source>
        <dbReference type="ARBA" id="ARBA00022553"/>
    </source>
</evidence>
<dbReference type="InterPro" id="IPR055414">
    <property type="entry name" value="LRR_R13L4/SHOC2-like"/>
</dbReference>
<comment type="subcellular location">
    <subcellularLocation>
        <location evidence="1">Cell membrane</location>
    </subcellularLocation>
    <subcellularLocation>
        <location evidence="2">Membrane</location>
        <topology evidence="2">Single-pass type I membrane protein</topology>
    </subcellularLocation>
</comment>
<dbReference type="InterPro" id="IPR032675">
    <property type="entry name" value="LRR_dom_sf"/>
</dbReference>
<dbReference type="AlphaFoldDB" id="A0A7N0R9P2"/>
<dbReference type="SUPFAM" id="SSF56112">
    <property type="entry name" value="Protein kinase-like (PK-like)"/>
    <property type="match status" value="1"/>
</dbReference>
<evidence type="ECO:0000256" key="11">
    <source>
        <dbReference type="ARBA" id="ARBA00022741"/>
    </source>
</evidence>
<dbReference type="InterPro" id="IPR051716">
    <property type="entry name" value="Plant_RL_S/T_kinase"/>
</dbReference>
<evidence type="ECO:0000256" key="16">
    <source>
        <dbReference type="ARBA" id="ARBA00023170"/>
    </source>
</evidence>
<feature type="domain" description="Protein kinase" evidence="22">
    <location>
        <begin position="617"/>
        <end position="898"/>
    </location>
</feature>
<dbReference type="PROSITE" id="PS51450">
    <property type="entry name" value="LRR"/>
    <property type="match status" value="1"/>
</dbReference>
<evidence type="ECO:0000256" key="3">
    <source>
        <dbReference type="ARBA" id="ARBA00012513"/>
    </source>
</evidence>